<dbReference type="Proteomes" id="UP000220836">
    <property type="component" value="Unassembled WGS sequence"/>
</dbReference>
<sequence length="154" mass="16859">MAINSGEQGATTLRYVLFSTPENVRNTLTSLRSDLNENGLHICPGDMWELVVAEVLNNIVEHAYGDSPDGEIKLNLHFSDLHLTAKFIDSGAAMPDGALPAGNPANLDVETQLLPEGGFGWNLIHSLSDRLVYERRGTENHLDLEMPIQILPKG</sequence>
<dbReference type="PANTHER" id="PTHR35526:SF3">
    <property type="entry name" value="ANTI-SIGMA-F FACTOR RSBW"/>
    <property type="match status" value="1"/>
</dbReference>
<name>A0A238K3B3_9RHOB</name>
<dbReference type="InterPro" id="IPR003594">
    <property type="entry name" value="HATPase_dom"/>
</dbReference>
<dbReference type="OrthoDB" id="9792240at2"/>
<dbReference type="CDD" id="cd16936">
    <property type="entry name" value="HATPase_RsbW-like"/>
    <property type="match status" value="1"/>
</dbReference>
<accession>A0A238K3B3</accession>
<keyword evidence="3" id="KW-0808">Transferase</keyword>
<reference evidence="3 4" key="1">
    <citation type="submission" date="2017-05" db="EMBL/GenBank/DDBJ databases">
        <authorList>
            <person name="Song R."/>
            <person name="Chenine A.L."/>
            <person name="Ruprecht R.M."/>
        </authorList>
    </citation>
    <scope>NUCLEOTIDE SEQUENCE [LARGE SCALE GENOMIC DNA]</scope>
    <source>
        <strain evidence="3 4">CECT 8663</strain>
    </source>
</reference>
<protein>
    <submittedName>
        <fullName evidence="3">Serine-protein kinase RsbW</fullName>
    </submittedName>
</protein>
<evidence type="ECO:0000259" key="2">
    <source>
        <dbReference type="Pfam" id="PF13581"/>
    </source>
</evidence>
<dbReference type="InterPro" id="IPR050267">
    <property type="entry name" value="Anti-sigma-factor_SerPK"/>
</dbReference>
<dbReference type="Gene3D" id="3.30.565.10">
    <property type="entry name" value="Histidine kinase-like ATPase, C-terminal domain"/>
    <property type="match status" value="1"/>
</dbReference>
<organism evidence="3 4">
    <name type="scientific">Pelagimonas varians</name>
    <dbReference type="NCBI Taxonomy" id="696760"/>
    <lineage>
        <taxon>Bacteria</taxon>
        <taxon>Pseudomonadati</taxon>
        <taxon>Pseudomonadota</taxon>
        <taxon>Alphaproteobacteria</taxon>
        <taxon>Rhodobacterales</taxon>
        <taxon>Roseobacteraceae</taxon>
        <taxon>Pelagimonas</taxon>
    </lineage>
</organism>
<dbReference type="GO" id="GO:0004674">
    <property type="term" value="F:protein serine/threonine kinase activity"/>
    <property type="evidence" value="ECO:0007669"/>
    <property type="project" value="UniProtKB-KW"/>
</dbReference>
<dbReference type="EMBL" id="FXYH01000003">
    <property type="protein sequence ID" value="SMX37389.1"/>
    <property type="molecule type" value="Genomic_DNA"/>
</dbReference>
<dbReference type="AlphaFoldDB" id="A0A238K3B3"/>
<proteinExistence type="predicted"/>
<evidence type="ECO:0000313" key="3">
    <source>
        <dbReference type="EMBL" id="SMX37389.1"/>
    </source>
</evidence>
<dbReference type="Pfam" id="PF13581">
    <property type="entry name" value="HATPase_c_2"/>
    <property type="match status" value="1"/>
</dbReference>
<dbReference type="RefSeq" id="WP_110767885.1">
    <property type="nucleotide sequence ID" value="NZ_FXYH01000003.1"/>
</dbReference>
<dbReference type="PANTHER" id="PTHR35526">
    <property type="entry name" value="ANTI-SIGMA-F FACTOR RSBW-RELATED"/>
    <property type="match status" value="1"/>
</dbReference>
<feature type="domain" description="Histidine kinase/HSP90-like ATPase" evidence="2">
    <location>
        <begin position="19"/>
        <end position="144"/>
    </location>
</feature>
<evidence type="ECO:0000256" key="1">
    <source>
        <dbReference type="ARBA" id="ARBA00022527"/>
    </source>
</evidence>
<dbReference type="InterPro" id="IPR036890">
    <property type="entry name" value="HATPase_C_sf"/>
</dbReference>
<keyword evidence="3" id="KW-0418">Kinase</keyword>
<dbReference type="SUPFAM" id="SSF55874">
    <property type="entry name" value="ATPase domain of HSP90 chaperone/DNA topoisomerase II/histidine kinase"/>
    <property type="match status" value="1"/>
</dbReference>
<keyword evidence="1" id="KW-0723">Serine/threonine-protein kinase</keyword>
<evidence type="ECO:0000313" key="4">
    <source>
        <dbReference type="Proteomes" id="UP000220836"/>
    </source>
</evidence>
<keyword evidence="4" id="KW-1185">Reference proteome</keyword>
<gene>
    <name evidence="3" type="ORF">PEV8663_01061</name>
</gene>